<evidence type="ECO:0000256" key="3">
    <source>
        <dbReference type="ARBA" id="ARBA00022679"/>
    </source>
</evidence>
<protein>
    <submittedName>
        <fullName evidence="21">Transposon Tf2-7 polyprotein</fullName>
    </submittedName>
</protein>
<dbReference type="CDD" id="cd09274">
    <property type="entry name" value="RNase_HI_RT_Ty3"/>
    <property type="match status" value="1"/>
</dbReference>
<dbReference type="GO" id="GO:0004519">
    <property type="term" value="F:endonuclease activity"/>
    <property type="evidence" value="ECO:0007669"/>
    <property type="project" value="UniProtKB-KW"/>
</dbReference>
<dbReference type="RefSeq" id="XP_043181474.1">
    <property type="nucleotide sequence ID" value="XM_043326042.1"/>
</dbReference>
<dbReference type="SUPFAM" id="SSF53098">
    <property type="entry name" value="Ribonuclease H-like"/>
    <property type="match status" value="2"/>
</dbReference>
<dbReference type="InterPro" id="IPR016197">
    <property type="entry name" value="Chromo-like_dom_sf"/>
</dbReference>
<evidence type="ECO:0000256" key="9">
    <source>
        <dbReference type="ARBA" id="ARBA00022801"/>
    </source>
</evidence>
<dbReference type="Gene3D" id="1.10.340.70">
    <property type="match status" value="2"/>
</dbReference>
<dbReference type="GO" id="GO:0004190">
    <property type="term" value="F:aspartic-type endopeptidase activity"/>
    <property type="evidence" value="ECO:0007669"/>
    <property type="project" value="UniProtKB-KW"/>
</dbReference>
<feature type="domain" description="Integrase catalytic" evidence="20">
    <location>
        <begin position="688"/>
        <end position="847"/>
    </location>
</feature>
<evidence type="ECO:0000256" key="11">
    <source>
        <dbReference type="ARBA" id="ARBA00022884"/>
    </source>
</evidence>
<dbReference type="Pfam" id="PF17917">
    <property type="entry name" value="RT_RNaseH"/>
    <property type="match status" value="1"/>
</dbReference>
<dbReference type="PROSITE" id="PS50878">
    <property type="entry name" value="RT_POL"/>
    <property type="match status" value="1"/>
</dbReference>
<evidence type="ECO:0000256" key="10">
    <source>
        <dbReference type="ARBA" id="ARBA00022842"/>
    </source>
</evidence>
<dbReference type="GO" id="GO:0005634">
    <property type="term" value="C:nucleus"/>
    <property type="evidence" value="ECO:0007669"/>
    <property type="project" value="UniProtKB-SubCell"/>
</dbReference>
<dbReference type="InterPro" id="IPR050951">
    <property type="entry name" value="Retrovirus_Pol_polyprotein"/>
</dbReference>
<proteinExistence type="predicted"/>
<dbReference type="PROSITE" id="PS00598">
    <property type="entry name" value="CHROMO_1"/>
    <property type="match status" value="1"/>
</dbReference>
<evidence type="ECO:0000256" key="8">
    <source>
        <dbReference type="ARBA" id="ARBA00022759"/>
    </source>
</evidence>
<organism evidence="21 22">
    <name type="scientific">Rhizoctonia solani</name>
    <dbReference type="NCBI Taxonomy" id="456999"/>
    <lineage>
        <taxon>Eukaryota</taxon>
        <taxon>Fungi</taxon>
        <taxon>Dikarya</taxon>
        <taxon>Basidiomycota</taxon>
        <taxon>Agaricomycotina</taxon>
        <taxon>Agaricomycetes</taxon>
        <taxon>Cantharellales</taxon>
        <taxon>Ceratobasidiaceae</taxon>
        <taxon>Rhizoctonia</taxon>
    </lineage>
</organism>
<dbReference type="EMBL" id="CP059664">
    <property type="protein sequence ID" value="QRW21237.1"/>
    <property type="molecule type" value="Genomic_DNA"/>
</dbReference>
<dbReference type="Gene3D" id="3.30.420.10">
    <property type="entry name" value="Ribonuclease H-like superfamily/Ribonuclease H"/>
    <property type="match status" value="2"/>
</dbReference>
<dbReference type="Pfam" id="PF24626">
    <property type="entry name" value="SH3_Tf2-1"/>
    <property type="match status" value="2"/>
</dbReference>
<evidence type="ECO:0000256" key="15">
    <source>
        <dbReference type="ARBA" id="ARBA00023125"/>
    </source>
</evidence>
<dbReference type="InterPro" id="IPR041373">
    <property type="entry name" value="RT_RNaseH"/>
</dbReference>
<keyword evidence="15" id="KW-0238">DNA-binding</keyword>
<dbReference type="PROSITE" id="PS50013">
    <property type="entry name" value="CHROMO_2"/>
    <property type="match status" value="1"/>
</dbReference>
<dbReference type="InterPro" id="IPR056924">
    <property type="entry name" value="SH3_Tf2-1"/>
</dbReference>
<dbReference type="InterPro" id="IPR001584">
    <property type="entry name" value="Integrase_cat-core"/>
</dbReference>
<reference evidence="21" key="1">
    <citation type="submission" date="2020-05" db="EMBL/GenBank/DDBJ databases">
        <title>Evolutionary and genomic comparisons of hybrid uninucleate and nonhybrid Rhizoctonia fungi.</title>
        <authorList>
            <person name="Li C."/>
            <person name="Chen X."/>
        </authorList>
    </citation>
    <scope>NUCLEOTIDE SEQUENCE</scope>
    <source>
        <strain evidence="21">AG-1 IA</strain>
    </source>
</reference>
<evidence type="ECO:0000256" key="2">
    <source>
        <dbReference type="ARBA" id="ARBA00022670"/>
    </source>
</evidence>
<dbReference type="GO" id="GO:0015074">
    <property type="term" value="P:DNA integration"/>
    <property type="evidence" value="ECO:0007669"/>
    <property type="project" value="UniProtKB-KW"/>
</dbReference>
<accession>A0A8H8SY54</accession>
<dbReference type="Pfam" id="PF17921">
    <property type="entry name" value="Integrase_H2C2"/>
    <property type="match status" value="2"/>
</dbReference>
<dbReference type="InterPro" id="IPR000953">
    <property type="entry name" value="Chromo/chromo_shadow_dom"/>
</dbReference>
<dbReference type="GO" id="GO:0003677">
    <property type="term" value="F:DNA binding"/>
    <property type="evidence" value="ECO:0007669"/>
    <property type="project" value="UniProtKB-KW"/>
</dbReference>
<evidence type="ECO:0000313" key="22">
    <source>
        <dbReference type="Proteomes" id="UP000650533"/>
    </source>
</evidence>
<dbReference type="GO" id="GO:0003964">
    <property type="term" value="F:RNA-directed DNA polymerase activity"/>
    <property type="evidence" value="ECO:0007669"/>
    <property type="project" value="UniProtKB-KW"/>
</dbReference>
<evidence type="ECO:0000259" key="20">
    <source>
        <dbReference type="PROSITE" id="PS50994"/>
    </source>
</evidence>
<evidence type="ECO:0000256" key="16">
    <source>
        <dbReference type="ARBA" id="ARBA00023172"/>
    </source>
</evidence>
<comment type="subcellular location">
    <subcellularLocation>
        <location evidence="1">Nucleus</location>
    </subcellularLocation>
</comment>
<dbReference type="FunFam" id="3.10.20.370:FF:000001">
    <property type="entry name" value="Retrovirus-related Pol polyprotein from transposon 17.6-like protein"/>
    <property type="match status" value="1"/>
</dbReference>
<evidence type="ECO:0000256" key="12">
    <source>
        <dbReference type="ARBA" id="ARBA00022908"/>
    </source>
</evidence>
<dbReference type="Pfam" id="PF00078">
    <property type="entry name" value="RVT_1"/>
    <property type="match status" value="1"/>
</dbReference>
<keyword evidence="5" id="KW-0540">Nuclease</keyword>
<sequence>MSWLKLHNPTIDWPNKRITFNSQYCNNSCLSFSNSILGNVGGTSNHLEGIPEDLGGVEVIEPLEGIPRETGGTVDSPLESIPVELRNFAEVFSEDMKVTELPPHRPFDLGIDLIDPDKPVKAMVYPLKASDDEELRKLLKEQLDKGLIRPSKSKYGSPVHFVNKKNGKRCMVVDYRSLNANTVKNAYPLPLIQSLIEKLRGAKYFSTIDLKSGYNLVRIKEGDEWKTAFKTKYGLFEYLVMPFGLCNAPAAFQHFMNEIFRDILDVYVVVYLDNILIFSESRELHTKHLQEVLKRLQDNACYCNLEKCNFYASEVDYLGVIANGEGVKADPKKITQAVDWATPRSVKGVQEFLGFINFYRRFIHNFSKLAQPLYQLLQKNIPWEWGERQEVSFKALKQALIESPVLIQPDPYKEFFLECDASDFATGAVLNQKGSDDKLHPVAFLSKSLAPAERNYDIFDKELLAVVRALKEWRHLLEGTVIPVKILTDHKNLEYFQTKRDLNQRQLRWMGFLADYNYRIVYRPGAQNRKADILSRREDHKSAVKGGGETPVLISPELFIAAIQTDSDLNDLIRDALHDDKAVHKILKSLEEDIPVKGWKIDNGLLYYHDRIYVPNEPEIRKAILESRHNNPSTGHPGQFRTLDLLSRDYYWSGMKQSVTKYVQACDSCIRSKHSNRAPEGLLQNIDLPNKPWEEITYDLIVGLPTSEGYDAILTVVDQLSKMVHFIPTHSDATAVDVANLFVSFVWKLHGLPRKTISDQGPQFNAKFLRQVYKRLGIEPHFSTAYRPQVDGQSERLNQFVEIYLRHYINYRQTDWVASLPLAEFAYNNGKHSGSKHSPFYMCYGYNPDFTVGNTKESHVPQADDLADFLKEIQTEAKAALEIAARQNAQYYDLNRREATKLEVGDKVYLSSANIKTSRPSHKLEHKQLGPYKVLEKIGRNSYKLDLPKSMKVHPVFNIALLHKKPVDKYDRDPVPLPPVVTADGEEEYTVERILDSKKLLALTRWRIFLSNFNFEIHYRPGKQSGKPDALSRRADYVESTQEPEVMLPAEVFANTSEEELEIVTEIRSKLKEDPSLEPIIQFLTEDADNAPPSICKAYRDYDWEEDLLWYQGKLVVPDAEILKERLLREYHDSPLAGHPGQQQTLELLSRNYWWPGMKSSAKEWVECCLICQANQRTHAPVIALKPLEVPPFPFHTISYDFITGFPKSQGHNAILVVIDSFSKFGHFIPTSKKVTAKGLADLFITHVWKLHGLPIKTVSDQGTTFTGKFLRALYQRLGVKPAFSSAYHPESDGQTERVNQFIEFYLRSYVAADHSDWATWLPLAEYAYNNAKHAATGKTPFELVYGRNPVMNPSNVPANVPEADQVADTLAREWKEAESSLRMTKERMAGTRGVVPKYSVGKKVWLNGKNVELRTNSNKLDPKQLEPFKVTEKISSHAYRLKLPETLKIHDVFYVGLLSKTHKSPSQPFPDQPPPETIEGEEEYKVEQIIDSKRQQGKWFYLIKWKGYGPEDNSWEPEELLEHSQEEIKRFNQARLRKARDAAKSL</sequence>
<dbReference type="GO" id="GO:0006508">
    <property type="term" value="P:proteolysis"/>
    <property type="evidence" value="ECO:0007669"/>
    <property type="project" value="UniProtKB-KW"/>
</dbReference>
<dbReference type="FunFam" id="3.30.70.270:FF:000020">
    <property type="entry name" value="Transposon Tf2-6 polyprotein-like Protein"/>
    <property type="match status" value="1"/>
</dbReference>
<evidence type="ECO:0000256" key="5">
    <source>
        <dbReference type="ARBA" id="ARBA00022722"/>
    </source>
</evidence>
<keyword evidence="16" id="KW-0233">DNA recombination</keyword>
<keyword evidence="10" id="KW-0460">Magnesium</keyword>
<dbReference type="InterPro" id="IPR023780">
    <property type="entry name" value="Chromo_domain"/>
</dbReference>
<keyword evidence="6" id="KW-0479">Metal-binding</keyword>
<feature type="domain" description="Reverse transcriptase" evidence="19">
    <location>
        <begin position="143"/>
        <end position="322"/>
    </location>
</feature>
<keyword evidence="8" id="KW-0255">Endonuclease</keyword>
<evidence type="ECO:0000259" key="19">
    <source>
        <dbReference type="PROSITE" id="PS50878"/>
    </source>
</evidence>
<keyword evidence="4" id="KW-0548">Nucleotidyltransferase</keyword>
<dbReference type="InterPro" id="IPR023779">
    <property type="entry name" value="Chromodomain_CS"/>
</dbReference>
<dbReference type="Gene3D" id="2.40.50.40">
    <property type="match status" value="1"/>
</dbReference>
<evidence type="ECO:0000256" key="4">
    <source>
        <dbReference type="ARBA" id="ARBA00022695"/>
    </source>
</evidence>
<name>A0A8H8SY54_9AGAM</name>
<dbReference type="InterPro" id="IPR012337">
    <property type="entry name" value="RNaseH-like_sf"/>
</dbReference>
<keyword evidence="9" id="KW-0378">Hydrolase</keyword>
<evidence type="ECO:0000259" key="18">
    <source>
        <dbReference type="PROSITE" id="PS50013"/>
    </source>
</evidence>
<evidence type="ECO:0000256" key="7">
    <source>
        <dbReference type="ARBA" id="ARBA00022750"/>
    </source>
</evidence>
<dbReference type="GeneID" id="67028505"/>
<keyword evidence="12" id="KW-0229">DNA integration</keyword>
<dbReference type="InterPro" id="IPR041588">
    <property type="entry name" value="Integrase_H2C2"/>
</dbReference>
<dbReference type="InterPro" id="IPR043128">
    <property type="entry name" value="Rev_trsase/Diguanyl_cyclase"/>
</dbReference>
<evidence type="ECO:0000313" key="21">
    <source>
        <dbReference type="EMBL" id="QRW21237.1"/>
    </source>
</evidence>
<dbReference type="CDD" id="cd01647">
    <property type="entry name" value="RT_LTR"/>
    <property type="match status" value="1"/>
</dbReference>
<gene>
    <name evidence="21" type="ORF">RhiXN_06226</name>
</gene>
<dbReference type="SMART" id="SM00298">
    <property type="entry name" value="CHROMO"/>
    <property type="match status" value="1"/>
</dbReference>
<dbReference type="Proteomes" id="UP000650533">
    <property type="component" value="Chromosome 7"/>
</dbReference>
<keyword evidence="2" id="KW-0645">Protease</keyword>
<dbReference type="InterPro" id="IPR043502">
    <property type="entry name" value="DNA/RNA_pol_sf"/>
</dbReference>
<feature type="domain" description="Integrase catalytic" evidence="20">
    <location>
        <begin position="1190"/>
        <end position="1349"/>
    </location>
</feature>
<keyword evidence="11" id="KW-0694">RNA-binding</keyword>
<dbReference type="Gene3D" id="3.10.20.370">
    <property type="match status" value="1"/>
</dbReference>
<dbReference type="GO" id="GO:0046872">
    <property type="term" value="F:metal ion binding"/>
    <property type="evidence" value="ECO:0007669"/>
    <property type="project" value="UniProtKB-KW"/>
</dbReference>
<feature type="domain" description="Chromo" evidence="18">
    <location>
        <begin position="1485"/>
        <end position="1544"/>
    </location>
</feature>
<dbReference type="PANTHER" id="PTHR37984:SF5">
    <property type="entry name" value="PROTEIN NYNRIN-LIKE"/>
    <property type="match status" value="1"/>
</dbReference>
<dbReference type="GO" id="GO:0003887">
    <property type="term" value="F:DNA-directed DNA polymerase activity"/>
    <property type="evidence" value="ECO:0007669"/>
    <property type="project" value="UniProtKB-KW"/>
</dbReference>
<evidence type="ECO:0000256" key="17">
    <source>
        <dbReference type="ARBA" id="ARBA00023242"/>
    </source>
</evidence>
<keyword evidence="13" id="KW-0695">RNA-directed DNA polymerase</keyword>
<dbReference type="SUPFAM" id="SSF54160">
    <property type="entry name" value="Chromo domain-like"/>
    <property type="match status" value="1"/>
</dbReference>
<dbReference type="KEGG" id="rsx:RhiXN_06226"/>
<dbReference type="GO" id="GO:0006338">
    <property type="term" value="P:chromatin remodeling"/>
    <property type="evidence" value="ECO:0007669"/>
    <property type="project" value="UniProtKB-ARBA"/>
</dbReference>
<dbReference type="InterPro" id="IPR000477">
    <property type="entry name" value="RT_dom"/>
</dbReference>
<dbReference type="Gene3D" id="3.10.10.10">
    <property type="entry name" value="HIV Type 1 Reverse Transcriptase, subunit A, domain 1"/>
    <property type="match status" value="1"/>
</dbReference>
<dbReference type="Pfam" id="PF00385">
    <property type="entry name" value="Chromo"/>
    <property type="match status" value="1"/>
</dbReference>
<dbReference type="GO" id="GO:0003723">
    <property type="term" value="F:RNA binding"/>
    <property type="evidence" value="ECO:0007669"/>
    <property type="project" value="UniProtKB-KW"/>
</dbReference>
<dbReference type="SUPFAM" id="SSF56672">
    <property type="entry name" value="DNA/RNA polymerases"/>
    <property type="match status" value="1"/>
</dbReference>
<dbReference type="Pfam" id="PF00665">
    <property type="entry name" value="rve"/>
    <property type="match status" value="2"/>
</dbReference>
<keyword evidence="7" id="KW-0064">Aspartyl protease</keyword>
<dbReference type="FunFam" id="1.10.340.70:FF:000001">
    <property type="entry name" value="Retrovirus-related Pol polyprotein from transposon gypsy-like Protein"/>
    <property type="match status" value="1"/>
</dbReference>
<keyword evidence="14" id="KW-0239">DNA-directed DNA polymerase</keyword>
<evidence type="ECO:0000256" key="6">
    <source>
        <dbReference type="ARBA" id="ARBA00022723"/>
    </source>
</evidence>
<dbReference type="Gene3D" id="3.30.70.270">
    <property type="match status" value="2"/>
</dbReference>
<keyword evidence="3" id="KW-0808">Transferase</keyword>
<dbReference type="InterPro" id="IPR036397">
    <property type="entry name" value="RNaseH_sf"/>
</dbReference>
<dbReference type="PROSITE" id="PS50994">
    <property type="entry name" value="INTEGRASE"/>
    <property type="match status" value="2"/>
</dbReference>
<evidence type="ECO:0000256" key="1">
    <source>
        <dbReference type="ARBA" id="ARBA00004123"/>
    </source>
</evidence>
<dbReference type="PANTHER" id="PTHR37984">
    <property type="entry name" value="PROTEIN CBG26694"/>
    <property type="match status" value="1"/>
</dbReference>
<keyword evidence="17" id="KW-0539">Nucleus</keyword>
<dbReference type="FunFam" id="3.30.420.10:FF:000032">
    <property type="entry name" value="Retrovirus-related Pol polyprotein from transposon 297-like Protein"/>
    <property type="match status" value="2"/>
</dbReference>
<evidence type="ECO:0000256" key="13">
    <source>
        <dbReference type="ARBA" id="ARBA00022918"/>
    </source>
</evidence>
<evidence type="ECO:0000256" key="14">
    <source>
        <dbReference type="ARBA" id="ARBA00022932"/>
    </source>
</evidence>
<dbReference type="GO" id="GO:0006310">
    <property type="term" value="P:DNA recombination"/>
    <property type="evidence" value="ECO:0007669"/>
    <property type="project" value="UniProtKB-KW"/>
</dbReference>